<keyword evidence="2" id="KW-1185">Reference proteome</keyword>
<dbReference type="Gene3D" id="1.10.340.20">
    <property type="entry name" value="Apc36109-like domain"/>
    <property type="match status" value="1"/>
</dbReference>
<protein>
    <submittedName>
        <fullName evidence="1">DUF1871 family protein</fullName>
    </submittedName>
</protein>
<dbReference type="RefSeq" id="WP_377927621.1">
    <property type="nucleotide sequence ID" value="NZ_JBHUEM010000008.1"/>
</dbReference>
<name>A0ABW4LP53_9BACI</name>
<dbReference type="SUPFAM" id="SSF116922">
    <property type="entry name" value="YugE-like"/>
    <property type="match status" value="1"/>
</dbReference>
<evidence type="ECO:0000313" key="2">
    <source>
        <dbReference type="Proteomes" id="UP001597214"/>
    </source>
</evidence>
<dbReference type="Pfam" id="PF08958">
    <property type="entry name" value="DUF1871"/>
    <property type="match status" value="1"/>
</dbReference>
<dbReference type="InterPro" id="IPR015053">
    <property type="entry name" value="DUF1871"/>
</dbReference>
<dbReference type="InterPro" id="IPR023162">
    <property type="entry name" value="Apc36109-like_dom_sf"/>
</dbReference>
<gene>
    <name evidence="1" type="ORF">ACFSCX_07785</name>
</gene>
<dbReference type="EMBL" id="JBHUEM010000008">
    <property type="protein sequence ID" value="MFD1736463.1"/>
    <property type="molecule type" value="Genomic_DNA"/>
</dbReference>
<organism evidence="1 2">
    <name type="scientific">Bacillus salitolerans</name>
    <dbReference type="NCBI Taxonomy" id="1437434"/>
    <lineage>
        <taxon>Bacteria</taxon>
        <taxon>Bacillati</taxon>
        <taxon>Bacillota</taxon>
        <taxon>Bacilli</taxon>
        <taxon>Bacillales</taxon>
        <taxon>Bacillaceae</taxon>
        <taxon>Bacillus</taxon>
    </lineage>
</organism>
<sequence>MNTFNLNLYSYLYEWDPFGIGLGNYDPEISDIIQAVHVTDHVEQLTEKIQQIFEFAFEKVPAREETKKVAKELLQMKLEDESCSLN</sequence>
<comment type="caution">
    <text evidence="1">The sequence shown here is derived from an EMBL/GenBank/DDBJ whole genome shotgun (WGS) entry which is preliminary data.</text>
</comment>
<reference evidence="2" key="1">
    <citation type="journal article" date="2019" name="Int. J. Syst. Evol. Microbiol.">
        <title>The Global Catalogue of Microorganisms (GCM) 10K type strain sequencing project: providing services to taxonomists for standard genome sequencing and annotation.</title>
        <authorList>
            <consortium name="The Broad Institute Genomics Platform"/>
            <consortium name="The Broad Institute Genome Sequencing Center for Infectious Disease"/>
            <person name="Wu L."/>
            <person name="Ma J."/>
        </authorList>
    </citation>
    <scope>NUCLEOTIDE SEQUENCE [LARGE SCALE GENOMIC DNA]</scope>
    <source>
        <strain evidence="2">CCUG 49339</strain>
    </source>
</reference>
<evidence type="ECO:0000313" key="1">
    <source>
        <dbReference type="EMBL" id="MFD1736463.1"/>
    </source>
</evidence>
<dbReference type="Proteomes" id="UP001597214">
    <property type="component" value="Unassembled WGS sequence"/>
</dbReference>
<accession>A0ABW4LP53</accession>
<proteinExistence type="predicted"/>